<accession>A0A6A6R873</accession>
<evidence type="ECO:0008006" key="3">
    <source>
        <dbReference type="Google" id="ProtNLM"/>
    </source>
</evidence>
<evidence type="ECO:0000313" key="1">
    <source>
        <dbReference type="EMBL" id="KAF2500604.1"/>
    </source>
</evidence>
<organism evidence="1 2">
    <name type="scientific">Lophium mytilinum</name>
    <dbReference type="NCBI Taxonomy" id="390894"/>
    <lineage>
        <taxon>Eukaryota</taxon>
        <taxon>Fungi</taxon>
        <taxon>Dikarya</taxon>
        <taxon>Ascomycota</taxon>
        <taxon>Pezizomycotina</taxon>
        <taxon>Dothideomycetes</taxon>
        <taxon>Pleosporomycetidae</taxon>
        <taxon>Mytilinidiales</taxon>
        <taxon>Mytilinidiaceae</taxon>
        <taxon>Lophium</taxon>
    </lineage>
</organism>
<keyword evidence="2" id="KW-1185">Reference proteome</keyword>
<dbReference type="OrthoDB" id="74545at2759"/>
<proteinExistence type="predicted"/>
<protein>
    <recommendedName>
        <fullName evidence="3">Reverse transcriptase domain-containing protein</fullName>
    </recommendedName>
</protein>
<dbReference type="AlphaFoldDB" id="A0A6A6R873"/>
<name>A0A6A6R873_9PEZI</name>
<reference evidence="1" key="1">
    <citation type="journal article" date="2020" name="Stud. Mycol.">
        <title>101 Dothideomycetes genomes: a test case for predicting lifestyles and emergence of pathogens.</title>
        <authorList>
            <person name="Haridas S."/>
            <person name="Albert R."/>
            <person name="Binder M."/>
            <person name="Bloem J."/>
            <person name="Labutti K."/>
            <person name="Salamov A."/>
            <person name="Andreopoulos B."/>
            <person name="Baker S."/>
            <person name="Barry K."/>
            <person name="Bills G."/>
            <person name="Bluhm B."/>
            <person name="Cannon C."/>
            <person name="Castanera R."/>
            <person name="Culley D."/>
            <person name="Daum C."/>
            <person name="Ezra D."/>
            <person name="Gonzalez J."/>
            <person name="Henrissat B."/>
            <person name="Kuo A."/>
            <person name="Liang C."/>
            <person name="Lipzen A."/>
            <person name="Lutzoni F."/>
            <person name="Magnuson J."/>
            <person name="Mondo S."/>
            <person name="Nolan M."/>
            <person name="Ohm R."/>
            <person name="Pangilinan J."/>
            <person name="Park H.-J."/>
            <person name="Ramirez L."/>
            <person name="Alfaro M."/>
            <person name="Sun H."/>
            <person name="Tritt A."/>
            <person name="Yoshinaga Y."/>
            <person name="Zwiers L.-H."/>
            <person name="Turgeon B."/>
            <person name="Goodwin S."/>
            <person name="Spatafora J."/>
            <person name="Crous P."/>
            <person name="Grigoriev I."/>
        </authorList>
    </citation>
    <scope>NUCLEOTIDE SEQUENCE</scope>
    <source>
        <strain evidence="1">CBS 269.34</strain>
    </source>
</reference>
<evidence type="ECO:0000313" key="2">
    <source>
        <dbReference type="Proteomes" id="UP000799750"/>
    </source>
</evidence>
<sequence>MSPPLLASTLEDIAKTKLRKLKQSQAQFAAHRKSIIDDVNQGSTEADKLRKLIEGLGKKLGIHKERRLISVPAYLQQSLFDSSISDTQLKALRTQVEGILETQGSKYEFAGLFGQLVSDWNDNPNPTAAGAASSSTIKQEDSLLIISNDEFFVDGAVVEEMSRQRKEWEALAFYDGNVSSSDVKGYLEKLFEPHSRRGKALAVLQKQLQNFKIKETLDKQSIRWCIDSLLKNDLFSGDKRQSLVELKKRSDVLDELADSLNMDLESISTWKWKYSPVFIDLRKNLNGKIRAYMDEDTHEAILLQFVGLSWAMYLKKCLNEFKASAWAQPSRKGEPEDPKAYRHVWLTRNATENLRSARLKEYQAAYFMTQLPNSMKEGAQEYKDEPDDSSASNDLNTSFAVKQSLLRTATTEMLISAQMQRPFTILQSDFKSFGPSLPHATIFTVLQYLGVSPEWLNFFKVFLGCPLAFRLDATIPMEEERRVRQRGVPDSHQLSDMMGEAILFCLDFAVNKETHGANLYRLHDDLWVWGEEAVCVTAWREIQKFSKVMGMDLNMGKTGSEVVAPSPLSTAGSILPKGRVRFGLLYLDPAKGQWVIDEDKVNGYVEEVKKHLGACRSILAWIQAWNSFSRFLGSNFAHPAHCFGVDHVNMILKAYRRIIDGILSDRPSAKGNIVEYLRERIKEQYNIEDVPAGFIYLPVELGCLEIHNPFVDLLLVRRFCLKNPGDKITAAEEQEKLDYEADKKAFMEARQRFNKSVKPFIPFNEYVKNREETSRALYQAYKFLKTAPEQGDTPGSVKIKAGLKELPREGWSKGFGNDWTKLSTYWKWMVQQHCDEMYDKFGELAVSERKVLVVGLLKTLRSEKVRWQI</sequence>
<dbReference type="Proteomes" id="UP000799750">
    <property type="component" value="Unassembled WGS sequence"/>
</dbReference>
<dbReference type="PANTHER" id="PTHR37015">
    <property type="entry name" value="REVERSE TRANSCRIPTASE DOMAIN-CONTAINING PROTEIN"/>
    <property type="match status" value="1"/>
</dbReference>
<dbReference type="PANTHER" id="PTHR37015:SF2">
    <property type="entry name" value="REVERSE TRANSCRIPTASE DOMAIN-CONTAINING PROTEIN"/>
    <property type="match status" value="1"/>
</dbReference>
<gene>
    <name evidence="1" type="ORF">BU16DRAFT_453218</name>
</gene>
<dbReference type="EMBL" id="MU004183">
    <property type="protein sequence ID" value="KAF2500604.1"/>
    <property type="molecule type" value="Genomic_DNA"/>
</dbReference>